<dbReference type="InterPro" id="IPR026444">
    <property type="entry name" value="Secre_tail"/>
</dbReference>
<dbReference type="RefSeq" id="WP_148870343.1">
    <property type="nucleotide sequence ID" value="NZ_VNIA01000003.1"/>
</dbReference>
<dbReference type="EMBL" id="VNIA01000003">
    <property type="protein sequence ID" value="TYP98005.1"/>
    <property type="molecule type" value="Genomic_DNA"/>
</dbReference>
<evidence type="ECO:0000259" key="3">
    <source>
        <dbReference type="Pfam" id="PF18962"/>
    </source>
</evidence>
<dbReference type="Proteomes" id="UP000323136">
    <property type="component" value="Unassembled WGS sequence"/>
</dbReference>
<gene>
    <name evidence="4" type="ORF">C7447_103173</name>
</gene>
<feature type="signal peptide" evidence="2">
    <location>
        <begin position="1"/>
        <end position="22"/>
    </location>
</feature>
<evidence type="ECO:0000256" key="1">
    <source>
        <dbReference type="ARBA" id="ARBA00022729"/>
    </source>
</evidence>
<keyword evidence="5" id="KW-1185">Reference proteome</keyword>
<dbReference type="Pfam" id="PF18962">
    <property type="entry name" value="Por_Secre_tail"/>
    <property type="match status" value="1"/>
</dbReference>
<evidence type="ECO:0000313" key="5">
    <source>
        <dbReference type="Proteomes" id="UP000323136"/>
    </source>
</evidence>
<organism evidence="4 5">
    <name type="scientific">Tenacibaculum adriaticum</name>
    <dbReference type="NCBI Taxonomy" id="413713"/>
    <lineage>
        <taxon>Bacteria</taxon>
        <taxon>Pseudomonadati</taxon>
        <taxon>Bacteroidota</taxon>
        <taxon>Flavobacteriia</taxon>
        <taxon>Flavobacteriales</taxon>
        <taxon>Flavobacteriaceae</taxon>
        <taxon>Tenacibaculum</taxon>
    </lineage>
</organism>
<protein>
    <submittedName>
        <fullName evidence="4">Putative secreted protein (Por secretion system target)</fullName>
    </submittedName>
</protein>
<proteinExistence type="predicted"/>
<accession>A0A5S5DQJ7</accession>
<dbReference type="OrthoDB" id="1522652at2"/>
<comment type="caution">
    <text evidence="4">The sequence shown here is derived from an EMBL/GenBank/DDBJ whole genome shotgun (WGS) entry which is preliminary data.</text>
</comment>
<evidence type="ECO:0000256" key="2">
    <source>
        <dbReference type="SAM" id="SignalP"/>
    </source>
</evidence>
<dbReference type="AlphaFoldDB" id="A0A5S5DQJ7"/>
<feature type="domain" description="Secretion system C-terminal sorting" evidence="3">
    <location>
        <begin position="1041"/>
        <end position="1104"/>
    </location>
</feature>
<dbReference type="NCBIfam" id="TIGR04183">
    <property type="entry name" value="Por_Secre_tail"/>
    <property type="match status" value="1"/>
</dbReference>
<keyword evidence="1 2" id="KW-0732">Signal</keyword>
<reference evidence="4 5" key="1">
    <citation type="submission" date="2019-07" db="EMBL/GenBank/DDBJ databases">
        <title>Genomic Encyclopedia of Type Strains, Phase IV (KMG-IV): sequencing the most valuable type-strain genomes for metagenomic binning, comparative biology and taxonomic classification.</title>
        <authorList>
            <person name="Goeker M."/>
        </authorList>
    </citation>
    <scope>NUCLEOTIDE SEQUENCE [LARGE SCALE GENOMIC DNA]</scope>
    <source>
        <strain evidence="4 5">DSM 18961</strain>
    </source>
</reference>
<feature type="chain" id="PRO_5024455293" evidence="2">
    <location>
        <begin position="23"/>
        <end position="1106"/>
    </location>
</feature>
<name>A0A5S5DQJ7_9FLAO</name>
<sequence length="1106" mass="114429">MKQYYFKLLLIPLFTLSIQLYSQTPGTMDFGPTTVVIANAVNPSHDYSNNSLDPSDNARLNGFDMSGTSNGSIFLALALNGNSAGTDAIGGPADAVLGWIGDGTKSVITGTLKTDSGGEIGLTSMHFAYELSGGSSPSSFTFTGKKDGITVGTIVLTSPLAISDISLDFTSPTTGSFTSIDEIVFEPSTPIFGGFSIDDMVVTTASTCTAPDVPTAVFAPPIICDGNSSLLTISGAKNDATEWRVYTGSCGGTLVGSTTGSTIIVTPTPPSTTYYIRGEGGCTTPGACVTITINTTPREDASFSYGAAAYCVDAADPTPTITGVSGGTFSAPGGLSINATTGTIDVSASTPNTYAVSYETNGLCYGRETASITINPIDDASFSYGTAAYCVDGADPTPTITGVAGGTFSSTAGLSMNATTGTIDVSASTPSIYTITYTTAGACSNTSQVSVTINAIDNASFSYAAAAYCVDGADPTPTITGVTGGTFSSTAGLSINATTGTIDVSASTPNTYNVTYTTTGTCPNTSQVNVTINALDDASFSYGTAAYSVTDLDPTPSITGLAGGNFTSSPVGLVINPTTGVIDVSLSLPRSYTITYTTTGTCSNSSDVNITITGFTWTAAINDDWSEPINWANGIIPTSSDDVVIPNIINSPIIYGVEGITVKNISIDPASTITVNSGGSLIATGTASGNITYKRTLTSNWHLVSSPLANETFEDIIANNALASGTGTNIGIAPYKNDGTAWNYLTSASNGTITPGQGFSVKLTSAGNLNFVGSINTNTVTYPITQATNTLNLIGNPYASYINLGNFFSDNPTGPVLSEATIWLWNQATGNYDLKMSGTDAGFQIAPGQGFFVSAGANTNVTFDAANQSHQTDTFQRNSRTEVNLTITENNISKSTKLYYINGTTTGFDNGYDGSLFGGTDYNFALFTELISDNQGKKLAIQSLPNSDFETTIVPVGLIAEAGKEITFSANAMNLPSGVDVYLEDRINGAFSNLSKDTYKVTLNSAANGIGQFYLHTTSQRLSSEDIIKNISNVSIYKSSNQEITITGLQAKANVSVYSILGKELVTTAINSNGISKVSLPTLPTGVYIVKLNSNLGEITKKIILE</sequence>
<evidence type="ECO:0000313" key="4">
    <source>
        <dbReference type="EMBL" id="TYP98005.1"/>
    </source>
</evidence>